<dbReference type="InterPro" id="IPR040561">
    <property type="entry name" value="LPD38"/>
</dbReference>
<feature type="non-terminal residue" evidence="2">
    <location>
        <position position="232"/>
    </location>
</feature>
<feature type="non-terminal residue" evidence="2">
    <location>
        <position position="1"/>
    </location>
</feature>
<proteinExistence type="predicted"/>
<organism evidence="2">
    <name type="scientific">marine metagenome</name>
    <dbReference type="NCBI Taxonomy" id="408172"/>
    <lineage>
        <taxon>unclassified sequences</taxon>
        <taxon>metagenomes</taxon>
        <taxon>ecological metagenomes</taxon>
    </lineage>
</organism>
<feature type="domain" description="Large polyvalent protein associated" evidence="1">
    <location>
        <begin position="101"/>
        <end position="228"/>
    </location>
</feature>
<sequence>YEKLGDKMENANRAALFNATLSKSKSKLKAAFEARDLMDFTLHGASKWVRTLTSIIPFSNAMLQGKYKLARSTKEHSEAVATLAGMTILVSLFEYFMWGDDEDWDSRPDWDKDSYFQVKIPGTDTRFKIPKPHEFAMVGNLAWRGIDMARKNDPVHGELLASAVRTAVFREFDTTPLPHFIKPFVEIGMNENLYFNKPIESKGMQHLSPENRKSLYTSDTAGLISGVLQNIP</sequence>
<evidence type="ECO:0000313" key="2">
    <source>
        <dbReference type="EMBL" id="SVE52890.1"/>
    </source>
</evidence>
<reference evidence="2" key="1">
    <citation type="submission" date="2018-05" db="EMBL/GenBank/DDBJ databases">
        <authorList>
            <person name="Lanie J.A."/>
            <person name="Ng W.-L."/>
            <person name="Kazmierczak K.M."/>
            <person name="Andrzejewski T.M."/>
            <person name="Davidsen T.M."/>
            <person name="Wayne K.J."/>
            <person name="Tettelin H."/>
            <person name="Glass J.I."/>
            <person name="Rusch D."/>
            <person name="Podicherti R."/>
            <person name="Tsui H.-C.T."/>
            <person name="Winkler M.E."/>
        </authorList>
    </citation>
    <scope>NUCLEOTIDE SEQUENCE</scope>
</reference>
<evidence type="ECO:0000259" key="1">
    <source>
        <dbReference type="Pfam" id="PF18857"/>
    </source>
</evidence>
<gene>
    <name evidence="2" type="ORF">METZ01_LOCUS505744</name>
</gene>
<name>A0A383E907_9ZZZZ</name>
<protein>
    <recommendedName>
        <fullName evidence="1">Large polyvalent protein associated domain-containing protein</fullName>
    </recommendedName>
</protein>
<dbReference type="AlphaFoldDB" id="A0A383E907"/>
<dbReference type="Pfam" id="PF18857">
    <property type="entry name" value="LPD38"/>
    <property type="match status" value="1"/>
</dbReference>
<dbReference type="EMBL" id="UINC01223616">
    <property type="protein sequence ID" value="SVE52890.1"/>
    <property type="molecule type" value="Genomic_DNA"/>
</dbReference>
<accession>A0A383E907</accession>